<feature type="transmembrane region" description="Helical" evidence="5">
    <location>
        <begin position="31"/>
        <end position="52"/>
    </location>
</feature>
<accession>A0ABN6DB59</accession>
<dbReference type="InterPro" id="IPR003825">
    <property type="entry name" value="Colicin-V_CvpA"/>
</dbReference>
<keyword evidence="4 5" id="KW-0472">Membrane</keyword>
<evidence type="ECO:0000256" key="2">
    <source>
        <dbReference type="ARBA" id="ARBA00022692"/>
    </source>
</evidence>
<evidence type="ECO:0000313" key="7">
    <source>
        <dbReference type="Proteomes" id="UP000824366"/>
    </source>
</evidence>
<organism evidence="6 7">
    <name type="scientific">Rhodoferax lithotrophicus</name>
    <dbReference type="NCBI Taxonomy" id="2798804"/>
    <lineage>
        <taxon>Bacteria</taxon>
        <taxon>Pseudomonadati</taxon>
        <taxon>Pseudomonadota</taxon>
        <taxon>Betaproteobacteria</taxon>
        <taxon>Burkholderiales</taxon>
        <taxon>Comamonadaceae</taxon>
        <taxon>Rhodoferax</taxon>
    </lineage>
</organism>
<evidence type="ECO:0000313" key="6">
    <source>
        <dbReference type="EMBL" id="BCO28086.1"/>
    </source>
</evidence>
<dbReference type="PANTHER" id="PTHR36926">
    <property type="entry name" value="COLICIN V PRODUCTION PROTEIN"/>
    <property type="match status" value="1"/>
</dbReference>
<evidence type="ECO:0000256" key="1">
    <source>
        <dbReference type="ARBA" id="ARBA00004141"/>
    </source>
</evidence>
<gene>
    <name evidence="6" type="ORF">MIZ03_2982</name>
</gene>
<dbReference type="EMBL" id="AP024238">
    <property type="protein sequence ID" value="BCO28086.1"/>
    <property type="molecule type" value="Genomic_DNA"/>
</dbReference>
<dbReference type="InterPro" id="IPR052719">
    <property type="entry name" value="CvpA-like"/>
</dbReference>
<feature type="transmembrane region" description="Helical" evidence="5">
    <location>
        <begin position="64"/>
        <end position="89"/>
    </location>
</feature>
<evidence type="ECO:0000256" key="4">
    <source>
        <dbReference type="ARBA" id="ARBA00023136"/>
    </source>
</evidence>
<reference evidence="6 7" key="1">
    <citation type="journal article" date="2021" name="Microbiol. Spectr.">
        <title>A Single Bacterium Capable of Oxidation and Reduction of Iron at Circumneutral pH.</title>
        <authorList>
            <person name="Kato S."/>
            <person name="Ohkuma M."/>
        </authorList>
    </citation>
    <scope>NUCLEOTIDE SEQUENCE [LARGE SCALE GENOMIC DNA]</scope>
    <source>
        <strain evidence="6 7">MIZ03</strain>
    </source>
</reference>
<feature type="transmembrane region" description="Helical" evidence="5">
    <location>
        <begin position="101"/>
        <end position="123"/>
    </location>
</feature>
<keyword evidence="7" id="KW-1185">Reference proteome</keyword>
<dbReference type="Pfam" id="PF02674">
    <property type="entry name" value="Colicin_V"/>
    <property type="match status" value="1"/>
</dbReference>
<comment type="subcellular location">
    <subcellularLocation>
        <location evidence="1">Membrane</location>
        <topology evidence="1">Multi-pass membrane protein</topology>
    </subcellularLocation>
</comment>
<dbReference type="RefSeq" id="WP_223904076.1">
    <property type="nucleotide sequence ID" value="NZ_AP024238.1"/>
</dbReference>
<sequence>MAALDWIFFGVLLTSLLLGLWRGLVFEVLSLLSWIAAFVLAQWLALDAAQYLPMSGSSDVMRYAAGFVLVFVAAVMLGGLVAVVVKKLVSSVGLSPFDRALGAMFGTVRGVLLLLVATLLVAMTPVKSSPIWQESIGVRVAEVMLKGLKPMLPPDFAKFVTV</sequence>
<proteinExistence type="predicted"/>
<dbReference type="PANTHER" id="PTHR36926:SF1">
    <property type="entry name" value="COLICIN V PRODUCTION PROTEIN"/>
    <property type="match status" value="1"/>
</dbReference>
<protein>
    <submittedName>
        <fullName evidence="6">Colicin V production protein</fullName>
    </submittedName>
</protein>
<evidence type="ECO:0000256" key="3">
    <source>
        <dbReference type="ARBA" id="ARBA00022989"/>
    </source>
</evidence>
<name>A0ABN6DB59_9BURK</name>
<dbReference type="Proteomes" id="UP000824366">
    <property type="component" value="Chromosome"/>
</dbReference>
<evidence type="ECO:0000256" key="5">
    <source>
        <dbReference type="SAM" id="Phobius"/>
    </source>
</evidence>
<keyword evidence="2 5" id="KW-0812">Transmembrane</keyword>
<keyword evidence="3 5" id="KW-1133">Transmembrane helix</keyword>